<protein>
    <submittedName>
        <fullName evidence="1">Uncharacterized protein</fullName>
    </submittedName>
</protein>
<dbReference type="AlphaFoldDB" id="A0A8J8T9Z1"/>
<evidence type="ECO:0000313" key="2">
    <source>
        <dbReference type="Proteomes" id="UP000785679"/>
    </source>
</evidence>
<accession>A0A8J8T9Z1</accession>
<evidence type="ECO:0000313" key="1">
    <source>
        <dbReference type="EMBL" id="TNV88007.1"/>
    </source>
</evidence>
<keyword evidence="2" id="KW-1185">Reference proteome</keyword>
<reference evidence="1" key="1">
    <citation type="submission" date="2019-06" db="EMBL/GenBank/DDBJ databases">
        <authorList>
            <person name="Zheng W."/>
        </authorList>
    </citation>
    <scope>NUCLEOTIDE SEQUENCE</scope>
    <source>
        <strain evidence="1">QDHG01</strain>
    </source>
</reference>
<organism evidence="1 2">
    <name type="scientific">Halteria grandinella</name>
    <dbReference type="NCBI Taxonomy" id="5974"/>
    <lineage>
        <taxon>Eukaryota</taxon>
        <taxon>Sar</taxon>
        <taxon>Alveolata</taxon>
        <taxon>Ciliophora</taxon>
        <taxon>Intramacronucleata</taxon>
        <taxon>Spirotrichea</taxon>
        <taxon>Stichotrichia</taxon>
        <taxon>Sporadotrichida</taxon>
        <taxon>Halteriidae</taxon>
        <taxon>Halteria</taxon>
    </lineage>
</organism>
<proteinExistence type="predicted"/>
<comment type="caution">
    <text evidence="1">The sequence shown here is derived from an EMBL/GenBank/DDBJ whole genome shotgun (WGS) entry which is preliminary data.</text>
</comment>
<dbReference type="Proteomes" id="UP000785679">
    <property type="component" value="Unassembled WGS sequence"/>
</dbReference>
<gene>
    <name evidence="1" type="ORF">FGO68_gene16665</name>
</gene>
<name>A0A8J8T9Z1_HALGN</name>
<sequence>MLYSQEPSSSCELLDTSLCYFLSAYFSCFSALISGPSSPSLFKRPVFCSFELPSELSQSYLLSEGLEFIPYKR</sequence>
<dbReference type="EMBL" id="RRYP01000095">
    <property type="protein sequence ID" value="TNV88007.1"/>
    <property type="molecule type" value="Genomic_DNA"/>
</dbReference>